<feature type="region of interest" description="Disordered" evidence="1">
    <location>
        <begin position="57"/>
        <end position="88"/>
    </location>
</feature>
<gene>
    <name evidence="3" type="ORF">HII31_04521</name>
</gene>
<feature type="compositionally biased region" description="Basic and acidic residues" evidence="1">
    <location>
        <begin position="1342"/>
        <end position="1358"/>
    </location>
</feature>
<evidence type="ECO:0000313" key="3">
    <source>
        <dbReference type="EMBL" id="KAF7194165.1"/>
    </source>
</evidence>
<feature type="region of interest" description="Disordered" evidence="1">
    <location>
        <begin position="504"/>
        <end position="555"/>
    </location>
</feature>
<dbReference type="InterPro" id="IPR016024">
    <property type="entry name" value="ARM-type_fold"/>
</dbReference>
<feature type="region of interest" description="Disordered" evidence="1">
    <location>
        <begin position="1327"/>
        <end position="1358"/>
    </location>
</feature>
<dbReference type="EMBL" id="JABCIY010000064">
    <property type="protein sequence ID" value="KAF7194165.1"/>
    <property type="molecule type" value="Genomic_DNA"/>
</dbReference>
<sequence length="1624" mass="179639">MASEDQGLPDFPEAIPSSHRAHNVTVAIDPVALVVTECITVTSAMRKHARWAHSSISSILGGNSSPRPQPSSRATNHDREGNRRNRASSKIDLVEDYGAFASRKQHDKTEDEGTSRWGLRGKKGQSMQDNPLMSSFAKLRAELKHCSDLQHFETDALLEPFLNVIRSSSTTAPITSLALIAITKLLAYEVINKDSPRFAHGMRLLASSVTHCRFEGDNSPSDEVVFLRILKLMEDMITGPSGEVLGDQSVCEMMECALSICCHLRMSEVLRRSAEISMVTMCQTIFARLRTLEDEFEGEAEDMEGELDKDELNAARIDSNPNADGVGPDAMNKMRQGSLEVPGVANGTERPSTDISGSQLDLSKDGEGEDEPTEVKPYGLPSIRELFRVLADLLDPHDRQRTDTLRVMALRIVNVALEVAGPSIATHPSLASLAKDTLCRNLFQLVRSENIAILHESLRVAGTLLATCRSCLKLQQELFLSYVVACLHPRIAIPDEPGIEPSLYQGVPSAPSLARPQPQTASPGTPSSGRSTPVPVRDRQKLGMEGGSRKPDAREAMVESVGGLVRIPSFMVELFVNYDCEIDRSDLCMDMVGLLSRNAFPDSATWSTTNVPPLCLDSLLGYVQFIAERLDDEPRTSGLPDVAALQEQRRKKKIIIRGATKFNESPKGGIAYLAAQGIIEDPNDPHSITKFLKGTTRIDKKVLGEFISKKSNEAILDAYMDLFDFGHLRVDEALRQLLNSFRLPGESALIERIVTVFSEKYMEAAQPEHIANNDAAFVLIYAIIMLNTDQYNPNVKSQNRMKLEDFARNLRGVNNNENFDPEFLQEIYEAIKSREIVLPEEHDNKHAFEHAWKELLVKTQTAENLVICETNIYDADMFAATWRPIISTLNYVFVSATEDAVFQRVILGYSQCAQIAAKHGISECLDHIIWSLAKISTLATETPPSTQLNTEVQASGKSIMVSKFAVEFGRDNKAELATLVLFRIINGHETAIRDGWTQVVRIIVNLFVNSLVPTSFTSISRDLDLPEIPLQSPVQVIERNEKSSEVGLFSAFTSYVSSVMNDEPPEPNDQEIEATLTTVDCINACRFEEILGNVSELPISSLKSLTLSLVSHLPEAESPRVISVKPELPELPAPTPVRANGTKPREEPAAYNPAVVYVLELATILALRDEETITELGPDVANALSNVTKDADRLHPVALSRTVFYLLSLLRASNDHGYIRAPVVLHNISSFKQELLKECAQPILKGLYGCISGPQVELRNEIAASPDFWKVLERLHNQPEAAPLVFQIAQSVAGDGAKATVTPDNYEFCIPLLNAFATAGSVGARFEQQREQVARQQRGKKTQPEETPEKQKPKKPEAVARGVKAIGIVSQLASRVPTLIKQSQLETDAAWRTYWSPVFRCLATQSVNPCREIRQTALVSLQRCLQSPDLASPDHTEWTNIFGEVLFPLIQQLLKPEVYQTDPVGMSDTRVQAAQLLCKIFLHYLVLLSEWEGVLDLWIRILGIMDRLMNSGQSQDVLAEAVPESLKNILLVMSSGEYMVAPPSGEADDERTELQKSLWTETWERLERFLPHLMKEVFPDASKEHTKTTAPAPSKAESDGGSSTETTESKVESETVKEAEPTAA</sequence>
<dbReference type="SUPFAM" id="SSF48425">
    <property type="entry name" value="Sec7 domain"/>
    <property type="match status" value="1"/>
</dbReference>
<dbReference type="SUPFAM" id="SSF48371">
    <property type="entry name" value="ARM repeat"/>
    <property type="match status" value="1"/>
</dbReference>
<dbReference type="OrthoDB" id="10258608at2759"/>
<dbReference type="InterPro" id="IPR056604">
    <property type="entry name" value="GBF1-like_TPR"/>
</dbReference>
<organism evidence="3 4">
    <name type="scientific">Pseudocercospora fuligena</name>
    <dbReference type="NCBI Taxonomy" id="685502"/>
    <lineage>
        <taxon>Eukaryota</taxon>
        <taxon>Fungi</taxon>
        <taxon>Dikarya</taxon>
        <taxon>Ascomycota</taxon>
        <taxon>Pezizomycotina</taxon>
        <taxon>Dothideomycetes</taxon>
        <taxon>Dothideomycetidae</taxon>
        <taxon>Mycosphaerellales</taxon>
        <taxon>Mycosphaerellaceae</taxon>
        <taxon>Pseudocercospora</taxon>
    </lineage>
</organism>
<evidence type="ECO:0000256" key="1">
    <source>
        <dbReference type="SAM" id="MobiDB-lite"/>
    </source>
</evidence>
<evidence type="ECO:0000313" key="4">
    <source>
        <dbReference type="Proteomes" id="UP000660729"/>
    </source>
</evidence>
<dbReference type="SMART" id="SM00222">
    <property type="entry name" value="Sec7"/>
    <property type="match status" value="1"/>
</dbReference>
<feature type="compositionally biased region" description="Basic and acidic residues" evidence="1">
    <location>
        <begin position="536"/>
        <end position="555"/>
    </location>
</feature>
<dbReference type="GO" id="GO:0005085">
    <property type="term" value="F:guanyl-nucleotide exchange factor activity"/>
    <property type="evidence" value="ECO:0007669"/>
    <property type="project" value="InterPro"/>
</dbReference>
<dbReference type="Pfam" id="PF12783">
    <property type="entry name" value="Sec7-like_HUS"/>
    <property type="match status" value="1"/>
</dbReference>
<dbReference type="GO" id="GO:0016192">
    <property type="term" value="P:vesicle-mediated transport"/>
    <property type="evidence" value="ECO:0007669"/>
    <property type="project" value="UniProtKB-ARBA"/>
</dbReference>
<feature type="domain" description="SEC7" evidence="2">
    <location>
        <begin position="644"/>
        <end position="834"/>
    </location>
</feature>
<feature type="region of interest" description="Disordered" evidence="1">
    <location>
        <begin position="341"/>
        <end position="375"/>
    </location>
</feature>
<name>A0A8H6VPG9_9PEZI</name>
<protein>
    <recommendedName>
        <fullName evidence="2">SEC7 domain-containing protein</fullName>
    </recommendedName>
</protein>
<feature type="region of interest" description="Disordered" evidence="1">
    <location>
        <begin position="1580"/>
        <end position="1624"/>
    </location>
</feature>
<feature type="compositionally biased region" description="Polar residues" evidence="1">
    <location>
        <begin position="349"/>
        <end position="361"/>
    </location>
</feature>
<dbReference type="InterPro" id="IPR023394">
    <property type="entry name" value="Sec7_C_sf"/>
</dbReference>
<dbReference type="Pfam" id="PF23325">
    <property type="entry name" value="TPR_28"/>
    <property type="match status" value="1"/>
</dbReference>
<proteinExistence type="predicted"/>
<feature type="compositionally biased region" description="Low complexity" evidence="1">
    <location>
        <begin position="522"/>
        <end position="535"/>
    </location>
</feature>
<keyword evidence="4" id="KW-1185">Reference proteome</keyword>
<accession>A0A8H6VPG9</accession>
<dbReference type="InterPro" id="IPR035999">
    <property type="entry name" value="Sec7_dom_sf"/>
</dbReference>
<dbReference type="GO" id="GO:0005794">
    <property type="term" value="C:Golgi apparatus"/>
    <property type="evidence" value="ECO:0007669"/>
    <property type="project" value="UniProtKB-ARBA"/>
</dbReference>
<dbReference type="Pfam" id="PF01369">
    <property type="entry name" value="Sec7"/>
    <property type="match status" value="1"/>
</dbReference>
<dbReference type="InterPro" id="IPR000904">
    <property type="entry name" value="Sec7_dom"/>
</dbReference>
<dbReference type="PANTHER" id="PTHR10663:SF388">
    <property type="entry name" value="GOLGI-SPECIFIC BREFELDIN A-RESISTANCE GUANINE NUCLEOTIDE EXCHANGE FACTOR 1"/>
    <property type="match status" value="1"/>
</dbReference>
<reference evidence="3" key="1">
    <citation type="submission" date="2020-04" db="EMBL/GenBank/DDBJ databases">
        <title>Draft genome resource of the tomato pathogen Pseudocercospora fuligena.</title>
        <authorList>
            <person name="Zaccaron A."/>
        </authorList>
    </citation>
    <scope>NUCLEOTIDE SEQUENCE</scope>
    <source>
        <strain evidence="3">PF001</strain>
    </source>
</reference>
<evidence type="ECO:0000259" key="2">
    <source>
        <dbReference type="PROSITE" id="PS50190"/>
    </source>
</evidence>
<dbReference type="PROSITE" id="PS50190">
    <property type="entry name" value="SEC7"/>
    <property type="match status" value="1"/>
</dbReference>
<dbReference type="GO" id="GO:0032012">
    <property type="term" value="P:regulation of ARF protein signal transduction"/>
    <property type="evidence" value="ECO:0007669"/>
    <property type="project" value="InterPro"/>
</dbReference>
<dbReference type="PANTHER" id="PTHR10663">
    <property type="entry name" value="GUANYL-NUCLEOTIDE EXCHANGE FACTOR"/>
    <property type="match status" value="1"/>
</dbReference>
<comment type="caution">
    <text evidence="3">The sequence shown here is derived from an EMBL/GenBank/DDBJ whole genome shotgun (WGS) entry which is preliminary data.</text>
</comment>
<dbReference type="InterPro" id="IPR032691">
    <property type="entry name" value="Mon2/Sec7/BIG1-like_HUS"/>
</dbReference>
<dbReference type="Proteomes" id="UP000660729">
    <property type="component" value="Unassembled WGS sequence"/>
</dbReference>
<dbReference type="Gene3D" id="1.10.220.20">
    <property type="match status" value="1"/>
</dbReference>
<dbReference type="CDD" id="cd00171">
    <property type="entry name" value="Sec7"/>
    <property type="match status" value="1"/>
</dbReference>
<feature type="region of interest" description="Disordered" evidence="1">
    <location>
        <begin position="102"/>
        <end position="127"/>
    </location>
</feature>
<dbReference type="Gene3D" id="1.10.1000.11">
    <property type="entry name" value="Arf Nucleotide-binding Site Opener,domain 2"/>
    <property type="match status" value="1"/>
</dbReference>
<feature type="compositionally biased region" description="Basic and acidic residues" evidence="1">
    <location>
        <begin position="1607"/>
        <end position="1624"/>
    </location>
</feature>